<protein>
    <submittedName>
        <fullName evidence="2">Uncharacterized protein</fullName>
    </submittedName>
</protein>
<organism evidence="1 2">
    <name type="scientific">Panagrolaimus sp. JU765</name>
    <dbReference type="NCBI Taxonomy" id="591449"/>
    <lineage>
        <taxon>Eukaryota</taxon>
        <taxon>Metazoa</taxon>
        <taxon>Ecdysozoa</taxon>
        <taxon>Nematoda</taxon>
        <taxon>Chromadorea</taxon>
        <taxon>Rhabditida</taxon>
        <taxon>Tylenchina</taxon>
        <taxon>Panagrolaimomorpha</taxon>
        <taxon>Panagrolaimoidea</taxon>
        <taxon>Panagrolaimidae</taxon>
        <taxon>Panagrolaimus</taxon>
    </lineage>
</organism>
<evidence type="ECO:0000313" key="1">
    <source>
        <dbReference type="Proteomes" id="UP000887576"/>
    </source>
</evidence>
<evidence type="ECO:0000313" key="2">
    <source>
        <dbReference type="WBParaSite" id="JU765_v2.g10317.t1"/>
    </source>
</evidence>
<name>A0AC34PVC4_9BILA</name>
<proteinExistence type="predicted"/>
<accession>A0AC34PVC4</accession>
<reference evidence="2" key="1">
    <citation type="submission" date="2022-11" db="UniProtKB">
        <authorList>
            <consortium name="WormBaseParasite"/>
        </authorList>
    </citation>
    <scope>IDENTIFICATION</scope>
</reference>
<sequence>MDKTNKPLFMHMRNLKVVRKPPAIFALDKFTLDNVAAYNVDVDIGDMKTSSIVTLKEVPSFLIEAFTKLGNLDGCYAEGIFRKEGNAARTKEGCLPVFFGAQPIPSTFLVHDV</sequence>
<dbReference type="Proteomes" id="UP000887576">
    <property type="component" value="Unplaced"/>
</dbReference>
<dbReference type="WBParaSite" id="JU765_v2.g10317.t1">
    <property type="protein sequence ID" value="JU765_v2.g10317.t1"/>
    <property type="gene ID" value="JU765_v2.g10317"/>
</dbReference>